<dbReference type="SUPFAM" id="SSF52743">
    <property type="entry name" value="Subtilisin-like"/>
    <property type="match status" value="1"/>
</dbReference>
<dbReference type="InterPro" id="IPR036852">
    <property type="entry name" value="Peptidase_S8/S53_dom_sf"/>
</dbReference>
<evidence type="ECO:0000256" key="6">
    <source>
        <dbReference type="RuleBase" id="RU003355"/>
    </source>
</evidence>
<dbReference type="PROSITE" id="PS51892">
    <property type="entry name" value="SUBTILASE"/>
    <property type="match status" value="1"/>
</dbReference>
<dbReference type="GO" id="GO:0006508">
    <property type="term" value="P:proteolysis"/>
    <property type="evidence" value="ECO:0007669"/>
    <property type="project" value="UniProtKB-KW"/>
</dbReference>
<dbReference type="InterPro" id="IPR051048">
    <property type="entry name" value="Peptidase_S8/S53_subtilisin"/>
</dbReference>
<feature type="domain" description="Peptidase S8/S53" evidence="7">
    <location>
        <begin position="650"/>
        <end position="875"/>
    </location>
</feature>
<evidence type="ECO:0000313" key="9">
    <source>
        <dbReference type="EMBL" id="KAJ4859464.1"/>
    </source>
</evidence>
<keyword evidence="4 5" id="KW-0720">Serine protease</keyword>
<feature type="domain" description="DUF7580" evidence="8">
    <location>
        <begin position="331"/>
        <end position="539"/>
    </location>
</feature>
<dbReference type="InterPro" id="IPR015500">
    <property type="entry name" value="Peptidase_S8_subtilisin-rel"/>
</dbReference>
<evidence type="ECO:0000256" key="5">
    <source>
        <dbReference type="PROSITE-ProRule" id="PRU01240"/>
    </source>
</evidence>
<evidence type="ECO:0000259" key="7">
    <source>
        <dbReference type="Pfam" id="PF00082"/>
    </source>
</evidence>
<comment type="similarity">
    <text evidence="1 5 6">Belongs to the peptidase S8 family.</text>
</comment>
<protein>
    <submittedName>
        <fullName evidence="9">Subtilase family domain-containing protein</fullName>
    </submittedName>
</protein>
<accession>A0A9W9BDR0</accession>
<dbReference type="InterPro" id="IPR056002">
    <property type="entry name" value="DUF7580"/>
</dbReference>
<reference evidence="9" key="1">
    <citation type="submission" date="2022-09" db="EMBL/GenBank/DDBJ databases">
        <title>Chromosome-level assembly of Trichoderma breve T069, a fungus used in development of biopesticide product.</title>
        <authorList>
            <person name="Lin R."/>
            <person name="Liu T."/>
        </authorList>
    </citation>
    <scope>NUCLEOTIDE SEQUENCE</scope>
    <source>
        <strain evidence="9">T069</strain>
    </source>
</reference>
<dbReference type="InterPro" id="IPR023828">
    <property type="entry name" value="Peptidase_S8_Ser-AS"/>
</dbReference>
<sequence>MYDAEINLEMALKPEDAQLVYLLLGVLEFFGSDLPVSKQAAESEAKARWPRATDSREEIERIRNFFDDFCVEIGLIELGLKSYYATNPSGTSVELSSTAERMLEFLESLLKTDLAPSADLSADLQKKSSERFYKIKRLRQLVVSANRLGRTFADIDGLYCGGSVQFSIEHRDAKRSLEVLQRCRSVICDSFQGINRPITSNEKDQSAEHAGSGSQERFWEEETQIRFIELKAYSRLVSRSSAQVSVDIHPPQAMICVCQESNSSSTNTLAFLRPCSDGNVHWLLYDISLLEQTPKSFRFLAPAVLPVLPVFDTINQIIEMEENIWSYTTVDSLSFKSGSDQFTLAKRPSRKVKSYVSLRSLLEDQKLSSRERILLAAPLAEFILQSGTFWLESRRLRFIDCFLLPIVGSEESHTEVDISRPFFAISSTESSAYLDDNGWKDFFHTHPFILDLGVLLLELEYNVVIGTMSSGGRSGNIYDDYATAWEMIESPVFKRKVARSHQSAIAACLRCDFLPVDTHPYDEEFGNLVHDYILQPLKLQEYLDIIEKPIEELGESDSETATTEERIFGQEVAPPGRGPQNRWRQLGAVLNERLQVLDEPDDEVRNTSASYANDWMKRLGVYHDQIMDSLVDTIEASEADGLPEEERIKRTKVAVIDTGICWNNPFINGARHRIKETRNWIPDNSGLVDSFDVEDKVGHGTQTTELLLAVAPGVEVCIARVSEDGLLDNENYIAEAITWAVRDCQADIVSMSFGLEDRSDVVLDAILAAYKERKILLAAASNGGGNDGIAFPANQREVICVFATDGKGNPSPFNPTFTSEMDDGSYFSTLGEAVEVHQLPEPGRAACAKIRKSGTSFATPIAAGIVANLLDYAKAKKNIGEENLRRLHSFSGMISVLKLLAPKKRGGHNYICPWMLWEDKSAKTRERYADIIRSKILIQLNS</sequence>
<evidence type="ECO:0000313" key="10">
    <source>
        <dbReference type="Proteomes" id="UP001140511"/>
    </source>
</evidence>
<dbReference type="Proteomes" id="UP001140511">
    <property type="component" value="Unassembled WGS sequence"/>
</dbReference>
<dbReference type="CDD" id="cd00306">
    <property type="entry name" value="Peptidases_S8_S53"/>
    <property type="match status" value="1"/>
</dbReference>
<gene>
    <name evidence="9" type="ORF">T069G_04452</name>
</gene>
<evidence type="ECO:0000259" key="8">
    <source>
        <dbReference type="Pfam" id="PF24476"/>
    </source>
</evidence>
<organism evidence="9 10">
    <name type="scientific">Trichoderma breve</name>
    <dbReference type="NCBI Taxonomy" id="2034170"/>
    <lineage>
        <taxon>Eukaryota</taxon>
        <taxon>Fungi</taxon>
        <taxon>Dikarya</taxon>
        <taxon>Ascomycota</taxon>
        <taxon>Pezizomycotina</taxon>
        <taxon>Sordariomycetes</taxon>
        <taxon>Hypocreomycetidae</taxon>
        <taxon>Hypocreales</taxon>
        <taxon>Hypocreaceae</taxon>
        <taxon>Trichoderma</taxon>
    </lineage>
</organism>
<comment type="caution">
    <text evidence="9">The sequence shown here is derived from an EMBL/GenBank/DDBJ whole genome shotgun (WGS) entry which is preliminary data.</text>
</comment>
<dbReference type="EMBL" id="JAOPEN010000003">
    <property type="protein sequence ID" value="KAJ4859464.1"/>
    <property type="molecule type" value="Genomic_DNA"/>
</dbReference>
<evidence type="ECO:0000256" key="3">
    <source>
        <dbReference type="ARBA" id="ARBA00022801"/>
    </source>
</evidence>
<dbReference type="PANTHER" id="PTHR43399">
    <property type="entry name" value="SUBTILISIN-RELATED"/>
    <property type="match status" value="1"/>
</dbReference>
<dbReference type="GO" id="GO:0004252">
    <property type="term" value="F:serine-type endopeptidase activity"/>
    <property type="evidence" value="ECO:0007669"/>
    <property type="project" value="UniProtKB-UniRule"/>
</dbReference>
<proteinExistence type="inferred from homology"/>
<dbReference type="AlphaFoldDB" id="A0A9W9BDR0"/>
<dbReference type="Gene3D" id="3.40.50.200">
    <property type="entry name" value="Peptidase S8/S53 domain"/>
    <property type="match status" value="1"/>
</dbReference>
<dbReference type="Pfam" id="PF24476">
    <property type="entry name" value="DUF7580"/>
    <property type="match status" value="1"/>
</dbReference>
<keyword evidence="10" id="KW-1185">Reference proteome</keyword>
<dbReference type="PANTHER" id="PTHR43399:SF4">
    <property type="entry name" value="CELL WALL-ASSOCIATED PROTEASE"/>
    <property type="match status" value="1"/>
</dbReference>
<evidence type="ECO:0000256" key="1">
    <source>
        <dbReference type="ARBA" id="ARBA00011073"/>
    </source>
</evidence>
<dbReference type="PROSITE" id="PS00136">
    <property type="entry name" value="SUBTILASE_ASP"/>
    <property type="match status" value="1"/>
</dbReference>
<dbReference type="GeneID" id="80866350"/>
<name>A0A9W9BDR0_9HYPO</name>
<dbReference type="RefSeq" id="XP_056028520.1">
    <property type="nucleotide sequence ID" value="XM_056171662.1"/>
</dbReference>
<dbReference type="InterPro" id="IPR000209">
    <property type="entry name" value="Peptidase_S8/S53_dom"/>
</dbReference>
<feature type="active site" description="Charge relay system" evidence="5">
    <location>
        <position position="856"/>
    </location>
</feature>
<dbReference type="PRINTS" id="PR00723">
    <property type="entry name" value="SUBTILISIN"/>
</dbReference>
<feature type="active site" description="Charge relay system" evidence="5">
    <location>
        <position position="699"/>
    </location>
</feature>
<feature type="active site" description="Charge relay system" evidence="5">
    <location>
        <position position="657"/>
    </location>
</feature>
<dbReference type="PROSITE" id="PS00138">
    <property type="entry name" value="SUBTILASE_SER"/>
    <property type="match status" value="1"/>
</dbReference>
<dbReference type="InterPro" id="IPR023827">
    <property type="entry name" value="Peptidase_S8_Asp-AS"/>
</dbReference>
<dbReference type="Pfam" id="PF00082">
    <property type="entry name" value="Peptidase_S8"/>
    <property type="match status" value="1"/>
</dbReference>
<evidence type="ECO:0000256" key="2">
    <source>
        <dbReference type="ARBA" id="ARBA00022670"/>
    </source>
</evidence>
<evidence type="ECO:0000256" key="4">
    <source>
        <dbReference type="ARBA" id="ARBA00022825"/>
    </source>
</evidence>
<keyword evidence="2 5" id="KW-0645">Protease</keyword>
<keyword evidence="3 5" id="KW-0378">Hydrolase</keyword>